<dbReference type="Proteomes" id="UP001597182">
    <property type="component" value="Unassembled WGS sequence"/>
</dbReference>
<protein>
    <submittedName>
        <fullName evidence="1">Uncharacterized protein</fullName>
    </submittedName>
</protein>
<accession>A0ABW3VSY8</accession>
<evidence type="ECO:0000313" key="2">
    <source>
        <dbReference type="Proteomes" id="UP001597182"/>
    </source>
</evidence>
<name>A0ABW3VSY8_9PSEU</name>
<comment type="caution">
    <text evidence="1">The sequence shown here is derived from an EMBL/GenBank/DDBJ whole genome shotgun (WGS) entry which is preliminary data.</text>
</comment>
<gene>
    <name evidence="1" type="ORF">ACFQ34_33910</name>
</gene>
<keyword evidence="2" id="KW-1185">Reference proteome</keyword>
<evidence type="ECO:0000313" key="1">
    <source>
        <dbReference type="EMBL" id="MFD1238297.1"/>
    </source>
</evidence>
<dbReference type="EMBL" id="JBHTMB010000398">
    <property type="protein sequence ID" value="MFD1238297.1"/>
    <property type="molecule type" value="Genomic_DNA"/>
</dbReference>
<proteinExistence type="predicted"/>
<organism evidence="1 2">
    <name type="scientific">Pseudonocardia benzenivorans</name>
    <dbReference type="NCBI Taxonomy" id="228005"/>
    <lineage>
        <taxon>Bacteria</taxon>
        <taxon>Bacillati</taxon>
        <taxon>Actinomycetota</taxon>
        <taxon>Actinomycetes</taxon>
        <taxon>Pseudonocardiales</taxon>
        <taxon>Pseudonocardiaceae</taxon>
        <taxon>Pseudonocardia</taxon>
    </lineage>
</organism>
<reference evidence="2" key="1">
    <citation type="journal article" date="2019" name="Int. J. Syst. Evol. Microbiol.">
        <title>The Global Catalogue of Microorganisms (GCM) 10K type strain sequencing project: providing services to taxonomists for standard genome sequencing and annotation.</title>
        <authorList>
            <consortium name="The Broad Institute Genomics Platform"/>
            <consortium name="The Broad Institute Genome Sequencing Center for Infectious Disease"/>
            <person name="Wu L."/>
            <person name="Ma J."/>
        </authorList>
    </citation>
    <scope>NUCLEOTIDE SEQUENCE [LARGE SCALE GENOMIC DNA]</scope>
    <source>
        <strain evidence="2">CCUG 49018</strain>
    </source>
</reference>
<sequence>MTWSEHDWTVHVHTYGHAPELPCDRCMAVQHLFPHRPGELLCSPCRTGARNADHHERTRR</sequence>
<dbReference type="RefSeq" id="WP_346090489.1">
    <property type="nucleotide sequence ID" value="NZ_BAABKS010000012.1"/>
</dbReference>